<evidence type="ECO:0000256" key="2">
    <source>
        <dbReference type="ARBA" id="ARBA00001974"/>
    </source>
</evidence>
<dbReference type="EC" id="4.1.99.3" evidence="9"/>
<dbReference type="InterPro" id="IPR018394">
    <property type="entry name" value="DNA_photolyase_1_CS_C"/>
</dbReference>
<reference evidence="9 10" key="2">
    <citation type="submission" date="2023-12" db="EMBL/GenBank/DDBJ databases">
        <authorList>
            <consortium name="Cladostephus spongiosus"/>
            <person name="Lorente B."/>
            <person name="Cabral C."/>
            <person name="Frias J."/>
            <person name="Faria J."/>
            <person name="Toubarro D."/>
        </authorList>
    </citation>
    <scope>NUCLEOTIDE SEQUENCE [LARGE SCALE GENOMIC DNA]</scope>
    <source>
        <strain evidence="9 10">ZMCS4</strain>
    </source>
</reference>
<keyword evidence="6 7" id="KW-0157">Chromophore</keyword>
<protein>
    <submittedName>
        <fullName evidence="9">Deoxyribodipyrimidine photo-lyase</fullName>
        <ecNumber evidence="9">4.1.99.3</ecNumber>
    </submittedName>
</protein>
<dbReference type="InterPro" id="IPR002081">
    <property type="entry name" value="Cryptochrome/DNA_photolyase_1"/>
</dbReference>
<keyword evidence="5 7" id="KW-0274">FAD</keyword>
<dbReference type="SUPFAM" id="SSF52425">
    <property type="entry name" value="Cryptochrome/photolyase, N-terminal domain"/>
    <property type="match status" value="1"/>
</dbReference>
<keyword evidence="10" id="KW-1185">Reference proteome</keyword>
<evidence type="ECO:0000256" key="5">
    <source>
        <dbReference type="ARBA" id="ARBA00022827"/>
    </source>
</evidence>
<reference evidence="10" key="1">
    <citation type="submission" date="2023-07" db="EMBL/GenBank/DDBJ databases">
        <title>Draft genome sequence of Agarivorans aestuarii strain ZMCS4, a CAZymes producing bacteria isolated from the marine brown algae Clodostephus spongiosus.</title>
        <authorList>
            <person name="Lorente B."/>
            <person name="Cabral C."/>
            <person name="Frias J."/>
            <person name="Faria J."/>
            <person name="Toubarro D."/>
        </authorList>
    </citation>
    <scope>NUCLEOTIDE SEQUENCE [LARGE SCALE GENOMIC DNA]</scope>
    <source>
        <strain evidence="10">ZMCS4</strain>
    </source>
</reference>
<dbReference type="Gene3D" id="1.25.40.80">
    <property type="match status" value="1"/>
</dbReference>
<comment type="cofactor">
    <cofactor evidence="1">
        <name>(6R)-5,10-methylene-5,6,7,8-tetrahydrofolate</name>
        <dbReference type="ChEBI" id="CHEBI:15636"/>
    </cofactor>
</comment>
<dbReference type="InterPro" id="IPR006050">
    <property type="entry name" value="DNA_photolyase_N"/>
</dbReference>
<dbReference type="Proteomes" id="UP001310248">
    <property type="component" value="Unassembled WGS sequence"/>
</dbReference>
<dbReference type="NCBIfam" id="NF007955">
    <property type="entry name" value="PRK10674.1"/>
    <property type="match status" value="1"/>
</dbReference>
<dbReference type="InterPro" id="IPR036155">
    <property type="entry name" value="Crypto/Photolyase_N_sf"/>
</dbReference>
<sequence>MSAQLLWFRNDLRTKDNQALSAAVQSGDAVLAVYTLCAKQWQQHHLAPIQADLIVRRLAQLRQDLALLNIPLVVAELGSFKQVPEYLLSLCQQHQITDVHCHYQYELNEQVRDEAVEHLLSQQAISFNRHHGECVVKPGRVLTKSGENFKVFTPFRKAWLASLTEQSFSPLGSPAAVNKGLISQPLKQLLEQPPEISCSYPRENSNAWASDDQQIIQQLRDFSASKASDYKEHRDIPALDATSGLSPYLALGMLSARQCLARLYLEHAEDIASQQGGAFTWLSEIIWREFYRHLIAANPRLCKGEAYLGWTESVAWQSDKALLEAWQQGQTGYPIVDAAMQQLKQTGWMHNRLRMVVASFLSKDLLIDWREGERWFMQHLIDGDFASNNGGWQWAASTGTDAQPYFRIFNPTTQAQRFDPEGEFVRAWLPELAQVPGKHAHTPHTWAEKNGLSINYPLPIVDHGQQRKQALHLFEQAKSAEKAKNTA</sequence>
<evidence type="ECO:0000256" key="7">
    <source>
        <dbReference type="RuleBase" id="RU004182"/>
    </source>
</evidence>
<dbReference type="GO" id="GO:0003904">
    <property type="term" value="F:deoxyribodipyrimidine photo-lyase activity"/>
    <property type="evidence" value="ECO:0007669"/>
    <property type="project" value="UniProtKB-EC"/>
</dbReference>
<dbReference type="EMBL" id="JAYDYW010000006">
    <property type="protein sequence ID" value="MEE1673850.1"/>
    <property type="molecule type" value="Genomic_DNA"/>
</dbReference>
<organism evidence="9 10">
    <name type="scientific">Agarivorans aestuarii</name>
    <dbReference type="NCBI Taxonomy" id="1563703"/>
    <lineage>
        <taxon>Bacteria</taxon>
        <taxon>Pseudomonadati</taxon>
        <taxon>Pseudomonadota</taxon>
        <taxon>Gammaproteobacteria</taxon>
        <taxon>Alteromonadales</taxon>
        <taxon>Alteromonadaceae</taxon>
        <taxon>Agarivorans</taxon>
    </lineage>
</organism>
<comment type="cofactor">
    <cofactor evidence="2">
        <name>FAD</name>
        <dbReference type="ChEBI" id="CHEBI:57692"/>
    </cofactor>
</comment>
<dbReference type="SUPFAM" id="SSF48173">
    <property type="entry name" value="Cryptochrome/photolyase FAD-binding domain"/>
    <property type="match status" value="1"/>
</dbReference>
<dbReference type="InterPro" id="IPR036134">
    <property type="entry name" value="Crypto/Photolyase_FAD-like_sf"/>
</dbReference>
<evidence type="ECO:0000256" key="4">
    <source>
        <dbReference type="ARBA" id="ARBA00022630"/>
    </source>
</evidence>
<dbReference type="RefSeq" id="WP_329775088.1">
    <property type="nucleotide sequence ID" value="NZ_JAYDYW010000006.1"/>
</dbReference>
<comment type="similarity">
    <text evidence="3">Belongs to the DNA photolyase class-1 family.</text>
</comment>
<evidence type="ECO:0000313" key="10">
    <source>
        <dbReference type="Proteomes" id="UP001310248"/>
    </source>
</evidence>
<evidence type="ECO:0000313" key="9">
    <source>
        <dbReference type="EMBL" id="MEE1673850.1"/>
    </source>
</evidence>
<evidence type="ECO:0000259" key="8">
    <source>
        <dbReference type="PROSITE" id="PS51645"/>
    </source>
</evidence>
<dbReference type="PRINTS" id="PR00147">
    <property type="entry name" value="DNAPHOTLYASE"/>
</dbReference>
<evidence type="ECO:0000256" key="1">
    <source>
        <dbReference type="ARBA" id="ARBA00001932"/>
    </source>
</evidence>
<dbReference type="PROSITE" id="PS00691">
    <property type="entry name" value="DNA_PHOTOLYASES_1_2"/>
    <property type="match status" value="1"/>
</dbReference>
<dbReference type="InterPro" id="IPR014729">
    <property type="entry name" value="Rossmann-like_a/b/a_fold"/>
</dbReference>
<dbReference type="Gene3D" id="3.40.50.620">
    <property type="entry name" value="HUPs"/>
    <property type="match status" value="1"/>
</dbReference>
<dbReference type="PANTHER" id="PTHR11455:SF9">
    <property type="entry name" value="CRYPTOCHROME CIRCADIAN CLOCK 5 ISOFORM X1"/>
    <property type="match status" value="1"/>
</dbReference>
<comment type="caution">
    <text evidence="9">The sequence shown here is derived from an EMBL/GenBank/DDBJ whole genome shotgun (WGS) entry which is preliminary data.</text>
</comment>
<dbReference type="Gene3D" id="1.10.579.10">
    <property type="entry name" value="DNA Cyclobutane Dipyrimidine Photolyase, subunit A, domain 3"/>
    <property type="match status" value="1"/>
</dbReference>
<keyword evidence="9" id="KW-0456">Lyase</keyword>
<keyword evidence="4 7" id="KW-0285">Flavoprotein</keyword>
<gene>
    <name evidence="9" type="primary">phrB</name>
    <name evidence="9" type="ORF">SNR37_003277</name>
</gene>
<evidence type="ECO:0000256" key="6">
    <source>
        <dbReference type="ARBA" id="ARBA00022991"/>
    </source>
</evidence>
<dbReference type="PROSITE" id="PS51645">
    <property type="entry name" value="PHR_CRY_ALPHA_BETA"/>
    <property type="match status" value="1"/>
</dbReference>
<comment type="similarity">
    <text evidence="7">Belongs to the DNA photolyase family.</text>
</comment>
<dbReference type="Pfam" id="PF00875">
    <property type="entry name" value="DNA_photolyase"/>
    <property type="match status" value="1"/>
</dbReference>
<dbReference type="Pfam" id="PF03441">
    <property type="entry name" value="FAD_binding_7"/>
    <property type="match status" value="1"/>
</dbReference>
<name>A0ABU7G3I7_9ALTE</name>
<feature type="domain" description="Photolyase/cryptochrome alpha/beta" evidence="8">
    <location>
        <begin position="2"/>
        <end position="135"/>
    </location>
</feature>
<accession>A0ABU7G3I7</accession>
<dbReference type="InterPro" id="IPR005101">
    <property type="entry name" value="Cryptochr/Photolyase_FAD-bd"/>
</dbReference>
<dbReference type="PANTHER" id="PTHR11455">
    <property type="entry name" value="CRYPTOCHROME"/>
    <property type="match status" value="1"/>
</dbReference>
<evidence type="ECO:0000256" key="3">
    <source>
        <dbReference type="ARBA" id="ARBA00005862"/>
    </source>
</evidence>
<proteinExistence type="inferred from homology"/>